<dbReference type="Gene3D" id="3.40.50.1820">
    <property type="entry name" value="alpha/beta hydrolase"/>
    <property type="match status" value="1"/>
</dbReference>
<accession>A0A0D7BDC3</accession>
<reference evidence="1 2" key="1">
    <citation type="journal article" date="2015" name="Fungal Genet. Biol.">
        <title>Evolution of novel wood decay mechanisms in Agaricales revealed by the genome sequences of Fistulina hepatica and Cylindrobasidium torrendii.</title>
        <authorList>
            <person name="Floudas D."/>
            <person name="Held B.W."/>
            <person name="Riley R."/>
            <person name="Nagy L.G."/>
            <person name="Koehler G."/>
            <person name="Ransdell A.S."/>
            <person name="Younus H."/>
            <person name="Chow J."/>
            <person name="Chiniquy J."/>
            <person name="Lipzen A."/>
            <person name="Tritt A."/>
            <person name="Sun H."/>
            <person name="Haridas S."/>
            <person name="LaButti K."/>
            <person name="Ohm R.A."/>
            <person name="Kues U."/>
            <person name="Blanchette R.A."/>
            <person name="Grigoriev I.V."/>
            <person name="Minto R.E."/>
            <person name="Hibbett D.S."/>
        </authorList>
    </citation>
    <scope>NUCLEOTIDE SEQUENCE [LARGE SCALE GENOMIC DNA]</scope>
    <source>
        <strain evidence="1 2">FP15055 ss-10</strain>
    </source>
</reference>
<organism evidence="1 2">
    <name type="scientific">Cylindrobasidium torrendii FP15055 ss-10</name>
    <dbReference type="NCBI Taxonomy" id="1314674"/>
    <lineage>
        <taxon>Eukaryota</taxon>
        <taxon>Fungi</taxon>
        <taxon>Dikarya</taxon>
        <taxon>Basidiomycota</taxon>
        <taxon>Agaricomycotina</taxon>
        <taxon>Agaricomycetes</taxon>
        <taxon>Agaricomycetidae</taxon>
        <taxon>Agaricales</taxon>
        <taxon>Marasmiineae</taxon>
        <taxon>Physalacriaceae</taxon>
        <taxon>Cylindrobasidium</taxon>
    </lineage>
</organism>
<dbReference type="EMBL" id="KN880501">
    <property type="protein sequence ID" value="KIY68532.1"/>
    <property type="molecule type" value="Genomic_DNA"/>
</dbReference>
<protein>
    <submittedName>
        <fullName evidence="1">Uncharacterized protein</fullName>
    </submittedName>
</protein>
<dbReference type="STRING" id="1314674.A0A0D7BDC3"/>
<evidence type="ECO:0000313" key="1">
    <source>
        <dbReference type="EMBL" id="KIY68532.1"/>
    </source>
</evidence>
<sequence>MRNELAVPPALHSNDLRYYFPRSGGPPNYNNEQFRKAMVHFIIAFALEGDPNLTMEDTITPNWSPFEYGSKTGRVEMLFNRTEGGRPAIEPVLADEHLIERCEFWASVNDETGQ</sequence>
<dbReference type="SUPFAM" id="SSF53474">
    <property type="entry name" value="alpha/beta-Hydrolases"/>
    <property type="match status" value="1"/>
</dbReference>
<evidence type="ECO:0000313" key="2">
    <source>
        <dbReference type="Proteomes" id="UP000054007"/>
    </source>
</evidence>
<dbReference type="InterPro" id="IPR029058">
    <property type="entry name" value="AB_hydrolase_fold"/>
</dbReference>
<dbReference type="OrthoDB" id="408631at2759"/>
<gene>
    <name evidence="1" type="ORF">CYLTODRAFT_489730</name>
</gene>
<name>A0A0D7BDC3_9AGAR</name>
<keyword evidence="2" id="KW-1185">Reference proteome</keyword>
<dbReference type="Proteomes" id="UP000054007">
    <property type="component" value="Unassembled WGS sequence"/>
</dbReference>
<proteinExistence type="predicted"/>
<dbReference type="AlphaFoldDB" id="A0A0D7BDC3"/>